<evidence type="ECO:0000256" key="3">
    <source>
        <dbReference type="PROSITE-ProRule" id="PRU00221"/>
    </source>
</evidence>
<accession>A0ABM3IXD4</accession>
<dbReference type="SUPFAM" id="SSF50978">
    <property type="entry name" value="WD40 repeat-like"/>
    <property type="match status" value="1"/>
</dbReference>
<reference evidence="4" key="1">
    <citation type="submission" date="2025-05" db="UniProtKB">
        <authorList>
            <consortium name="RefSeq"/>
        </authorList>
    </citation>
    <scope>NUCLEOTIDE SEQUENCE [LARGE SCALE GENOMIC DNA]</scope>
</reference>
<dbReference type="RefSeq" id="XP_048337347.2">
    <property type="nucleotide sequence ID" value="XM_048481390.2"/>
</dbReference>
<name>A0ABM3IXD4_ZIZJJ</name>
<evidence type="ECO:0000256" key="1">
    <source>
        <dbReference type="ARBA" id="ARBA00022574"/>
    </source>
</evidence>
<evidence type="ECO:0000313" key="4">
    <source>
        <dbReference type="Proteomes" id="UP001652623"/>
    </source>
</evidence>
<dbReference type="PROSITE" id="PS50896">
    <property type="entry name" value="LISH"/>
    <property type="match status" value="1"/>
</dbReference>
<keyword evidence="4" id="KW-1185">Reference proteome</keyword>
<dbReference type="PANTHER" id="PTHR44376:SF8">
    <property type="entry name" value="TRANSCRIPTIONAL COREPRESSOR LEUNIG-LIKE"/>
    <property type="match status" value="1"/>
</dbReference>
<dbReference type="InterPro" id="IPR001680">
    <property type="entry name" value="WD40_rpt"/>
</dbReference>
<dbReference type="SMART" id="SM00320">
    <property type="entry name" value="WD40"/>
    <property type="match status" value="7"/>
</dbReference>
<protein>
    <submittedName>
        <fullName evidence="5">Transcriptional corepressor LEUNIG isoform X1</fullName>
    </submittedName>
</protein>
<dbReference type="InterPro" id="IPR015943">
    <property type="entry name" value="WD40/YVTN_repeat-like_dom_sf"/>
</dbReference>
<dbReference type="GeneID" id="107425385"/>
<dbReference type="InterPro" id="IPR036322">
    <property type="entry name" value="WD40_repeat_dom_sf"/>
</dbReference>
<dbReference type="Proteomes" id="UP001652623">
    <property type="component" value="Chromosome 1"/>
</dbReference>
<dbReference type="Pfam" id="PF00400">
    <property type="entry name" value="WD40"/>
    <property type="match status" value="4"/>
</dbReference>
<feature type="repeat" description="WD" evidence="3">
    <location>
        <begin position="394"/>
        <end position="435"/>
    </location>
</feature>
<keyword evidence="1 3" id="KW-0853">WD repeat</keyword>
<dbReference type="PANTHER" id="PTHR44376">
    <property type="entry name" value="TRANSCRIPTIONAL REGULATOR OF FILAMENTOUS GROWTH FLO8"/>
    <property type="match status" value="1"/>
</dbReference>
<dbReference type="CDD" id="cd00200">
    <property type="entry name" value="WD40"/>
    <property type="match status" value="1"/>
</dbReference>
<feature type="repeat" description="WD" evidence="3">
    <location>
        <begin position="645"/>
        <end position="677"/>
    </location>
</feature>
<dbReference type="InterPro" id="IPR006594">
    <property type="entry name" value="LisH"/>
</dbReference>
<gene>
    <name evidence="5" type="primary">LOC107425385</name>
</gene>
<feature type="repeat" description="WD" evidence="3">
    <location>
        <begin position="561"/>
        <end position="592"/>
    </location>
</feature>
<evidence type="ECO:0000313" key="5">
    <source>
        <dbReference type="RefSeq" id="XP_048337347.2"/>
    </source>
</evidence>
<dbReference type="PROSITE" id="PS50082">
    <property type="entry name" value="WD_REPEATS_2"/>
    <property type="match status" value="5"/>
</dbReference>
<proteinExistence type="predicted"/>
<evidence type="ECO:0000256" key="2">
    <source>
        <dbReference type="ARBA" id="ARBA00022737"/>
    </source>
</evidence>
<dbReference type="PROSITE" id="PS50294">
    <property type="entry name" value="WD_REPEATS_REGION"/>
    <property type="match status" value="2"/>
</dbReference>
<feature type="repeat" description="WD" evidence="3">
    <location>
        <begin position="479"/>
        <end position="521"/>
    </location>
</feature>
<dbReference type="InterPro" id="IPR044716">
    <property type="entry name" value="LEUNIG-like"/>
</dbReference>
<organism evidence="4 5">
    <name type="scientific">Ziziphus jujuba</name>
    <name type="common">Chinese jujube</name>
    <name type="synonym">Ziziphus sativa</name>
    <dbReference type="NCBI Taxonomy" id="326968"/>
    <lineage>
        <taxon>Eukaryota</taxon>
        <taxon>Viridiplantae</taxon>
        <taxon>Streptophyta</taxon>
        <taxon>Embryophyta</taxon>
        <taxon>Tracheophyta</taxon>
        <taxon>Spermatophyta</taxon>
        <taxon>Magnoliopsida</taxon>
        <taxon>eudicotyledons</taxon>
        <taxon>Gunneridae</taxon>
        <taxon>Pentapetalae</taxon>
        <taxon>rosids</taxon>
        <taxon>fabids</taxon>
        <taxon>Rosales</taxon>
        <taxon>Rhamnaceae</taxon>
        <taxon>Paliureae</taxon>
        <taxon>Ziziphus</taxon>
    </lineage>
</organism>
<reference evidence="5" key="2">
    <citation type="submission" date="2025-08" db="UniProtKB">
        <authorList>
            <consortium name="RefSeq"/>
        </authorList>
    </citation>
    <scope>IDENTIFICATION</scope>
    <source>
        <tissue evidence="5">Seedling</tissue>
    </source>
</reference>
<dbReference type="InterPro" id="IPR019775">
    <property type="entry name" value="WD40_repeat_CS"/>
</dbReference>
<dbReference type="PROSITE" id="PS00678">
    <property type="entry name" value="WD_REPEATS_1"/>
    <property type="match status" value="1"/>
</dbReference>
<dbReference type="Gene3D" id="2.130.10.10">
    <property type="entry name" value="YVTN repeat-like/Quinoprotein amine dehydrogenase"/>
    <property type="match status" value="2"/>
</dbReference>
<sequence length="677" mass="75922">MASPDDWDPQMMLDLYLHDYMVKKKMDKTAAIFKGEAKVPDCQVVIDSPEGFLYEWWSVLHDVWASMHPKNQGDKAEAYLNKTLQMKENEQRNKYLMESHSAMNQQIRPGKFQMDNNCRKMLGQPASSLLAANIYEDEHHRTESASKLDPSLHLLDVNKVNLSKSVATSSSNPLEHMFRMIQQQAMRDNRIGINLEKSVAIDPSLCGLQNAVFQMTGSHDSGMYKAGMYKGVNPVPLNAWPLQKSTAELQQPLLAQLLTAPEKQKSVAGSSTNIHWSNPMPQQSECRGKDRQMMVPTKQMAEHQLQYDRPQKQKILKNGRKRKAASHLEAGENPFDCEKAKEDVPVLDNVESFLCHDDDIAKDTNTPFSILKRPSTACNKNEHQGFSFEEVASLHLSKAKVLCCHFSSEGKLLASAGHEKKVFVWSVETFDFVNTSEEHSLLITDVRFGPSSSIFATSSFDRTVKIWDAARPSKSLFQLVGHAERVLSIDFHPRKIDLLCSCDINDEIRFWNVNQSSCLRVSKGAIKQVRFQPQSGKLLATASGNVINLFDVETGNLHSSFKGHVKDIHSICWDPSGKYIASVSDESARVWSTISDGKCVHELQANGNKFQSCTFHPGYSQLLIVGGYQFLELWNPTETSKTLSISAHSGLVTALADSVQTEMVASASHDQCVKLWK</sequence>
<feature type="repeat" description="WD" evidence="3">
    <location>
        <begin position="436"/>
        <end position="468"/>
    </location>
</feature>
<keyword evidence="2" id="KW-0677">Repeat</keyword>